<protein>
    <recommendedName>
        <fullName evidence="3">Flagellar FliJ protein</fullName>
    </recommendedName>
</protein>
<evidence type="ECO:0000313" key="12">
    <source>
        <dbReference type="EMBL" id="GGA39751.1"/>
    </source>
</evidence>
<dbReference type="Pfam" id="PF02050">
    <property type="entry name" value="FliJ"/>
    <property type="match status" value="1"/>
</dbReference>
<dbReference type="InterPro" id="IPR012823">
    <property type="entry name" value="Flagell_FliJ"/>
</dbReference>
<comment type="caution">
    <text evidence="12">The sequence shown here is derived from an EMBL/GenBank/DDBJ whole genome shotgun (WGS) entry which is preliminary data.</text>
</comment>
<organism evidence="12 13">
    <name type="scientific">Paenibacillus physcomitrellae</name>
    <dbReference type="NCBI Taxonomy" id="1619311"/>
    <lineage>
        <taxon>Bacteria</taxon>
        <taxon>Bacillati</taxon>
        <taxon>Bacillota</taxon>
        <taxon>Bacilli</taxon>
        <taxon>Bacillales</taxon>
        <taxon>Paenibacillaceae</taxon>
        <taxon>Paenibacillus</taxon>
    </lineage>
</organism>
<sequence>MKFNYAFQKVVDLKTNEKTQAEWMLSAAIGVLQNEMSSLEQLVEDKRKLAAAIQEEAQKSSSCLKLQALQQYSDHLERCIALKSKDVDNAEQNVEKNKAHLSSRMLDEKVWLKAKDKALDAFRQQMLLREQNELDEMATVRFAMRAR</sequence>
<keyword evidence="10" id="KW-1006">Bacterial flagellum protein export</keyword>
<gene>
    <name evidence="12" type="ORF">GCM10010917_26250</name>
</gene>
<comment type="similarity">
    <text evidence="2">Belongs to the FliJ family.</text>
</comment>
<keyword evidence="6" id="KW-0145">Chemotaxis</keyword>
<keyword evidence="13" id="KW-1185">Reference proteome</keyword>
<name>A0ABQ1GA80_9BACL</name>
<keyword evidence="5" id="KW-1003">Cell membrane</keyword>
<reference evidence="13" key="1">
    <citation type="journal article" date="2019" name="Int. J. Syst. Evol. Microbiol.">
        <title>The Global Catalogue of Microorganisms (GCM) 10K type strain sequencing project: providing services to taxonomists for standard genome sequencing and annotation.</title>
        <authorList>
            <consortium name="The Broad Institute Genomics Platform"/>
            <consortium name="The Broad Institute Genome Sequencing Center for Infectious Disease"/>
            <person name="Wu L."/>
            <person name="Ma J."/>
        </authorList>
    </citation>
    <scope>NUCLEOTIDE SEQUENCE [LARGE SCALE GENOMIC DNA]</scope>
    <source>
        <strain evidence="13">CGMCC 1.15044</strain>
    </source>
</reference>
<comment type="subcellular location">
    <subcellularLocation>
        <location evidence="1">Cell membrane</location>
        <topology evidence="1">Peripheral membrane protein</topology>
        <orientation evidence="1">Cytoplasmic side</orientation>
    </subcellularLocation>
</comment>
<evidence type="ECO:0000256" key="10">
    <source>
        <dbReference type="ARBA" id="ARBA00023225"/>
    </source>
</evidence>
<evidence type="ECO:0000256" key="7">
    <source>
        <dbReference type="ARBA" id="ARBA00022795"/>
    </source>
</evidence>
<evidence type="ECO:0000256" key="2">
    <source>
        <dbReference type="ARBA" id="ARBA00010004"/>
    </source>
</evidence>
<accession>A0ABQ1GA80</accession>
<keyword evidence="9" id="KW-0472">Membrane</keyword>
<dbReference type="InterPro" id="IPR053716">
    <property type="entry name" value="Flag_assembly_chemotaxis_eff"/>
</dbReference>
<dbReference type="Proteomes" id="UP000609323">
    <property type="component" value="Unassembled WGS sequence"/>
</dbReference>
<keyword evidence="8" id="KW-0653">Protein transport</keyword>
<evidence type="ECO:0000256" key="3">
    <source>
        <dbReference type="ARBA" id="ARBA00020392"/>
    </source>
</evidence>
<keyword evidence="11" id="KW-0175">Coiled coil</keyword>
<evidence type="ECO:0000256" key="6">
    <source>
        <dbReference type="ARBA" id="ARBA00022500"/>
    </source>
</evidence>
<keyword evidence="7" id="KW-1005">Bacterial flagellum biogenesis</keyword>
<feature type="coiled-coil region" evidence="11">
    <location>
        <begin position="29"/>
        <end position="59"/>
    </location>
</feature>
<evidence type="ECO:0000313" key="13">
    <source>
        <dbReference type="Proteomes" id="UP000609323"/>
    </source>
</evidence>
<proteinExistence type="inferred from homology"/>
<evidence type="ECO:0000256" key="9">
    <source>
        <dbReference type="ARBA" id="ARBA00023136"/>
    </source>
</evidence>
<evidence type="ECO:0000256" key="4">
    <source>
        <dbReference type="ARBA" id="ARBA00022448"/>
    </source>
</evidence>
<evidence type="ECO:0000256" key="5">
    <source>
        <dbReference type="ARBA" id="ARBA00022475"/>
    </source>
</evidence>
<evidence type="ECO:0000256" key="8">
    <source>
        <dbReference type="ARBA" id="ARBA00022927"/>
    </source>
</evidence>
<dbReference type="EMBL" id="BMHF01000008">
    <property type="protein sequence ID" value="GGA39751.1"/>
    <property type="molecule type" value="Genomic_DNA"/>
</dbReference>
<dbReference type="RefSeq" id="WP_094092519.1">
    <property type="nucleotide sequence ID" value="NZ_BMHF01000008.1"/>
</dbReference>
<dbReference type="NCBIfam" id="TIGR02473">
    <property type="entry name" value="flagell_FliJ"/>
    <property type="match status" value="1"/>
</dbReference>
<keyword evidence="4" id="KW-0813">Transport</keyword>
<evidence type="ECO:0000256" key="11">
    <source>
        <dbReference type="SAM" id="Coils"/>
    </source>
</evidence>
<dbReference type="Gene3D" id="1.10.287.1700">
    <property type="match status" value="1"/>
</dbReference>
<evidence type="ECO:0000256" key="1">
    <source>
        <dbReference type="ARBA" id="ARBA00004413"/>
    </source>
</evidence>